<accession>A0A0L6UK02</accession>
<name>A0A0L6UK02_9BASI</name>
<gene>
    <name evidence="1" type="ORF">VP01_552g1</name>
</gene>
<dbReference type="Proteomes" id="UP000037035">
    <property type="component" value="Unassembled WGS sequence"/>
</dbReference>
<dbReference type="OrthoDB" id="1681765at2759"/>
<keyword evidence="2" id="KW-1185">Reference proteome</keyword>
<reference evidence="1 2" key="1">
    <citation type="submission" date="2015-08" db="EMBL/GenBank/DDBJ databases">
        <title>Next Generation Sequencing and Analysis of the Genome of Puccinia sorghi L Schw, the Causal Agent of Maize Common Rust.</title>
        <authorList>
            <person name="Rochi L."/>
            <person name="Burguener G."/>
            <person name="Darino M."/>
            <person name="Turjanski A."/>
            <person name="Kreff E."/>
            <person name="Dieguez M.J."/>
            <person name="Sacco F."/>
        </authorList>
    </citation>
    <scope>NUCLEOTIDE SEQUENCE [LARGE SCALE GENOMIC DNA]</scope>
    <source>
        <strain evidence="1 2">RO10H11247</strain>
    </source>
</reference>
<organism evidence="1 2">
    <name type="scientific">Puccinia sorghi</name>
    <dbReference type="NCBI Taxonomy" id="27349"/>
    <lineage>
        <taxon>Eukaryota</taxon>
        <taxon>Fungi</taxon>
        <taxon>Dikarya</taxon>
        <taxon>Basidiomycota</taxon>
        <taxon>Pucciniomycotina</taxon>
        <taxon>Pucciniomycetes</taxon>
        <taxon>Pucciniales</taxon>
        <taxon>Pucciniaceae</taxon>
        <taxon>Puccinia</taxon>
    </lineage>
</organism>
<dbReference type="AlphaFoldDB" id="A0A0L6UK02"/>
<evidence type="ECO:0000313" key="1">
    <source>
        <dbReference type="EMBL" id="KNZ48622.1"/>
    </source>
</evidence>
<dbReference type="VEuPathDB" id="FungiDB:VP01_552g1"/>
<evidence type="ECO:0000313" key="2">
    <source>
        <dbReference type="Proteomes" id="UP000037035"/>
    </source>
</evidence>
<evidence type="ECO:0008006" key="3">
    <source>
        <dbReference type="Google" id="ProtNLM"/>
    </source>
</evidence>
<dbReference type="EMBL" id="LAVV01010752">
    <property type="protein sequence ID" value="KNZ48622.1"/>
    <property type="molecule type" value="Genomic_DNA"/>
</dbReference>
<proteinExistence type="predicted"/>
<sequence>MEPQIVEQIFGIFKCQFPIFKNPLEYLLITQNHIVIALAVIHNIISMNLEMHVDDFAMKNTEINSFESEPKALETTPLDKLVTWQELIAKCGLITKIIILCGDNQFDIGHEVNT</sequence>
<protein>
    <recommendedName>
        <fullName evidence="3">DDE Tnp4 domain-containing protein</fullName>
    </recommendedName>
</protein>
<comment type="caution">
    <text evidence="1">The sequence shown here is derived from an EMBL/GenBank/DDBJ whole genome shotgun (WGS) entry which is preliminary data.</text>
</comment>